<gene>
    <name evidence="1" type="ORF">SINV_12148</name>
</gene>
<organism>
    <name type="scientific">Solenopsis invicta</name>
    <name type="common">Red imported fire ant</name>
    <name type="synonym">Solenopsis wagneri</name>
    <dbReference type="NCBI Taxonomy" id="13686"/>
    <lineage>
        <taxon>Eukaryota</taxon>
        <taxon>Metazoa</taxon>
        <taxon>Ecdysozoa</taxon>
        <taxon>Arthropoda</taxon>
        <taxon>Hexapoda</taxon>
        <taxon>Insecta</taxon>
        <taxon>Pterygota</taxon>
        <taxon>Neoptera</taxon>
        <taxon>Endopterygota</taxon>
        <taxon>Hymenoptera</taxon>
        <taxon>Apocrita</taxon>
        <taxon>Aculeata</taxon>
        <taxon>Formicoidea</taxon>
        <taxon>Formicidae</taxon>
        <taxon>Myrmicinae</taxon>
        <taxon>Solenopsis</taxon>
    </lineage>
</organism>
<dbReference type="AlphaFoldDB" id="E9IVR4"/>
<name>E9IVR4_SOLIN</name>
<sequence length="75" mass="8816">MVKDFPSDPMHLLYLGIVKTLVVKIWCLDQSISKTICSYASCKKCIYKYKCDLKIMANLNANYLLIKYQKSLHHW</sequence>
<proteinExistence type="predicted"/>
<dbReference type="EMBL" id="GL766353">
    <property type="protein sequence ID" value="EFZ15340.1"/>
    <property type="molecule type" value="Genomic_DNA"/>
</dbReference>
<protein>
    <submittedName>
        <fullName evidence="1">Uncharacterized protein</fullName>
    </submittedName>
</protein>
<accession>E9IVR4</accession>
<dbReference type="HOGENOM" id="CLU_2674203_0_0_1"/>
<evidence type="ECO:0000313" key="1">
    <source>
        <dbReference type="EMBL" id="EFZ15340.1"/>
    </source>
</evidence>
<feature type="non-terminal residue" evidence="1">
    <location>
        <position position="75"/>
    </location>
</feature>
<reference evidence="1" key="1">
    <citation type="journal article" date="2011" name="Proc. Natl. Acad. Sci. U.S.A.">
        <title>The genome of the fire ant Solenopsis invicta.</title>
        <authorList>
            <person name="Wurm Y."/>
            <person name="Wang J."/>
            <person name="Riba-Grognuz O."/>
            <person name="Corona M."/>
            <person name="Nygaard S."/>
            <person name="Hunt B.G."/>
            <person name="Ingram K.K."/>
            <person name="Falquet L."/>
            <person name="Nipitwattanaphon M."/>
            <person name="Gotzek D."/>
            <person name="Dijkstra M.B."/>
            <person name="Oettler J."/>
            <person name="Comtesse F."/>
            <person name="Shih C.J."/>
            <person name="Wu W.J."/>
            <person name="Yang C.C."/>
            <person name="Thomas J."/>
            <person name="Beaudoing E."/>
            <person name="Pradervand S."/>
            <person name="Flegel V."/>
            <person name="Cook E.D."/>
            <person name="Fabbretti R."/>
            <person name="Stockinger H."/>
            <person name="Long L."/>
            <person name="Farmerie W.G."/>
            <person name="Oakey J."/>
            <person name="Boomsma J.J."/>
            <person name="Pamilo P."/>
            <person name="Yi S.V."/>
            <person name="Heinze J."/>
            <person name="Goodisman M.A."/>
            <person name="Farinelli L."/>
            <person name="Harshman K."/>
            <person name="Hulo N."/>
            <person name="Cerutti L."/>
            <person name="Xenarios I."/>
            <person name="Shoemaker D."/>
            <person name="Keller L."/>
        </authorList>
    </citation>
    <scope>NUCLEOTIDE SEQUENCE [LARGE SCALE GENOMIC DNA]</scope>
</reference>